<organism evidence="1 2">
    <name type="scientific">Trifolium medium</name>
    <dbReference type="NCBI Taxonomy" id="97028"/>
    <lineage>
        <taxon>Eukaryota</taxon>
        <taxon>Viridiplantae</taxon>
        <taxon>Streptophyta</taxon>
        <taxon>Embryophyta</taxon>
        <taxon>Tracheophyta</taxon>
        <taxon>Spermatophyta</taxon>
        <taxon>Magnoliopsida</taxon>
        <taxon>eudicotyledons</taxon>
        <taxon>Gunneridae</taxon>
        <taxon>Pentapetalae</taxon>
        <taxon>rosids</taxon>
        <taxon>fabids</taxon>
        <taxon>Fabales</taxon>
        <taxon>Fabaceae</taxon>
        <taxon>Papilionoideae</taxon>
        <taxon>50 kb inversion clade</taxon>
        <taxon>NPAAA clade</taxon>
        <taxon>Hologalegina</taxon>
        <taxon>IRL clade</taxon>
        <taxon>Trifolieae</taxon>
        <taxon>Trifolium</taxon>
    </lineage>
</organism>
<dbReference type="Proteomes" id="UP000265520">
    <property type="component" value="Unassembled WGS sequence"/>
</dbReference>
<keyword evidence="2" id="KW-1185">Reference proteome</keyword>
<name>A0A392TW79_9FABA</name>
<dbReference type="EMBL" id="LXQA010670482">
    <property type="protein sequence ID" value="MCI65148.1"/>
    <property type="molecule type" value="Genomic_DNA"/>
</dbReference>
<evidence type="ECO:0000313" key="2">
    <source>
        <dbReference type="Proteomes" id="UP000265520"/>
    </source>
</evidence>
<sequence>MAIEFTRLVGDKVAAAFSVGSGLIRLSGAFRFVVERFDVWVCMSFMANDCCCLVFIVG</sequence>
<protein>
    <submittedName>
        <fullName evidence="1">Uncharacterized protein</fullName>
    </submittedName>
</protein>
<evidence type="ECO:0000313" key="1">
    <source>
        <dbReference type="EMBL" id="MCI65148.1"/>
    </source>
</evidence>
<accession>A0A392TW79</accession>
<comment type="caution">
    <text evidence="1">The sequence shown here is derived from an EMBL/GenBank/DDBJ whole genome shotgun (WGS) entry which is preliminary data.</text>
</comment>
<proteinExistence type="predicted"/>
<dbReference type="AlphaFoldDB" id="A0A392TW79"/>
<reference evidence="1 2" key="1">
    <citation type="journal article" date="2018" name="Front. Plant Sci.">
        <title>Red Clover (Trifolium pratense) and Zigzag Clover (T. medium) - A Picture of Genomic Similarities and Differences.</title>
        <authorList>
            <person name="Dluhosova J."/>
            <person name="Istvanek J."/>
            <person name="Nedelnik J."/>
            <person name="Repkova J."/>
        </authorList>
    </citation>
    <scope>NUCLEOTIDE SEQUENCE [LARGE SCALE GENOMIC DNA]</scope>
    <source>
        <strain evidence="2">cv. 10/8</strain>
        <tissue evidence="1">Leaf</tissue>
    </source>
</reference>